<accession>N1VQP8</accession>
<dbReference type="CDD" id="cd05819">
    <property type="entry name" value="NHL"/>
    <property type="match status" value="1"/>
</dbReference>
<dbReference type="InterPro" id="IPR013783">
    <property type="entry name" value="Ig-like_fold"/>
</dbReference>
<proteinExistence type="predicted"/>
<evidence type="ECO:0008006" key="3">
    <source>
        <dbReference type="Google" id="ProtNLM"/>
    </source>
</evidence>
<protein>
    <recommendedName>
        <fullName evidence="3">NHL repeat protein</fullName>
    </recommendedName>
</protein>
<sequence length="505" mass="53314">MKLNFSNLTIILLFLLLFFINCKPEFLNNQCDIKSDSFYPTLIFQSVTTAVSQHCGYNLVNIPPFGYKFPSYRLYLNFPVSIIPRNPMNSSYSIQGNLPQGLTFDGATGEIRGIPTTISPASQVTITKSSPGFGITSILIQVVDTSPTTVYGQYGFYTCSNTYNNGSCTPGSATNQNFSFPYGVIADSSGGVYISGVNRIQYYPPNTTASTKVYGQFGVFTCDIANVVSAGSCAGTAVTANSLNGVRGLALDSNDGLYAVDTANHRVLHYPKDSFVPTVAYGQTGFSSALTGAPTATSMNTPLATAYAADGGIYVSESANHRILYFPPGSTTASRVYGQTNFVSNSTGIAADKMSSPYGISLDSEGGMYVADSGNSRVLYFPAGSTSATRVYGQPDFGTNGGGPGATGLSGATWVALDQSDNLFVADTGNNRVVMYPRTTQTAGIAAIAVFGQFNDLNCSVTNNGGTCNAGVLGPKSLSTPTGIFFNQLGQLYIADRGNNRVLMY</sequence>
<dbReference type="AlphaFoldDB" id="N1VQP8"/>
<dbReference type="STRING" id="1257025.LEP1GSC203_3607"/>
<dbReference type="GO" id="GO:0008270">
    <property type="term" value="F:zinc ion binding"/>
    <property type="evidence" value="ECO:0007669"/>
    <property type="project" value="UniProtKB-KW"/>
</dbReference>
<keyword evidence="2" id="KW-1185">Reference proteome</keyword>
<dbReference type="InterPro" id="IPR050952">
    <property type="entry name" value="TRIM-NHL_E3_ligases"/>
</dbReference>
<name>N1VQP8_9LEPT</name>
<dbReference type="Gene3D" id="2.60.40.10">
    <property type="entry name" value="Immunoglobulins"/>
    <property type="match status" value="1"/>
</dbReference>
<dbReference type="RefSeq" id="WP_002973396.1">
    <property type="nucleotide sequence ID" value="NZ_AOGW02000009.1"/>
</dbReference>
<dbReference type="EMBL" id="AOGW02000009">
    <property type="protein sequence ID" value="EMY62054.1"/>
    <property type="molecule type" value="Genomic_DNA"/>
</dbReference>
<dbReference type="Pfam" id="PF05345">
    <property type="entry name" value="He_PIG"/>
    <property type="match status" value="1"/>
</dbReference>
<dbReference type="PANTHER" id="PTHR24104">
    <property type="entry name" value="E3 UBIQUITIN-PROTEIN LIGASE NHLRC1-RELATED"/>
    <property type="match status" value="1"/>
</dbReference>
<gene>
    <name evidence="1" type="ORF">LEP1GSC203_3607</name>
</gene>
<organism evidence="1 2">
    <name type="scientific">Leptospira terpstrae serovar Hualin str. LT 11-33 = ATCC 700639</name>
    <dbReference type="NCBI Taxonomy" id="1257025"/>
    <lineage>
        <taxon>Bacteria</taxon>
        <taxon>Pseudomonadati</taxon>
        <taxon>Spirochaetota</taxon>
        <taxon>Spirochaetia</taxon>
        <taxon>Leptospirales</taxon>
        <taxon>Leptospiraceae</taxon>
        <taxon>Leptospira</taxon>
    </lineage>
</organism>
<evidence type="ECO:0000313" key="1">
    <source>
        <dbReference type="EMBL" id="EMY62054.1"/>
    </source>
</evidence>
<comment type="caution">
    <text evidence="1">The sequence shown here is derived from an EMBL/GenBank/DDBJ whole genome shotgun (WGS) entry which is preliminary data.</text>
</comment>
<dbReference type="PANTHER" id="PTHR24104:SF25">
    <property type="entry name" value="PROTEIN LIN-41"/>
    <property type="match status" value="1"/>
</dbReference>
<dbReference type="Proteomes" id="UP000012371">
    <property type="component" value="Unassembled WGS sequence"/>
</dbReference>
<dbReference type="Gene3D" id="2.40.10.500">
    <property type="match status" value="3"/>
</dbReference>
<dbReference type="SUPFAM" id="SSF63829">
    <property type="entry name" value="Calcium-dependent phosphotriesterase"/>
    <property type="match status" value="1"/>
</dbReference>
<evidence type="ECO:0000313" key="2">
    <source>
        <dbReference type="Proteomes" id="UP000012371"/>
    </source>
</evidence>
<reference evidence="1" key="1">
    <citation type="submission" date="2013-03" db="EMBL/GenBank/DDBJ databases">
        <authorList>
            <person name="Harkins D.M."/>
            <person name="Durkin A.S."/>
            <person name="Brinkac L.M."/>
            <person name="Haft D.H."/>
            <person name="Selengut J.D."/>
            <person name="Sanka R."/>
            <person name="DePew J."/>
            <person name="Purushe J."/>
            <person name="Hartskeerl R.A."/>
            <person name="Ahmed A."/>
            <person name="van der Linden H."/>
            <person name="Goris M.G.A."/>
            <person name="Vinetz J.M."/>
            <person name="Sutton G.G."/>
            <person name="Nierman W.C."/>
            <person name="Fouts D.E."/>
        </authorList>
    </citation>
    <scope>NUCLEOTIDE SEQUENCE [LARGE SCALE GENOMIC DNA]</scope>
    <source>
        <strain evidence="1">LT 11-33</strain>
    </source>
</reference>